<dbReference type="AlphaFoldDB" id="A0AAN5D8U1"/>
<proteinExistence type="predicted"/>
<gene>
    <name evidence="1" type="ORF">PMAYCL1PPCAC_29121</name>
</gene>
<comment type="caution">
    <text evidence="1">The sequence shown here is derived from an EMBL/GenBank/DDBJ whole genome shotgun (WGS) entry which is preliminary data.</text>
</comment>
<evidence type="ECO:0000313" key="2">
    <source>
        <dbReference type="Proteomes" id="UP001328107"/>
    </source>
</evidence>
<keyword evidence="2" id="KW-1185">Reference proteome</keyword>
<organism evidence="1 2">
    <name type="scientific">Pristionchus mayeri</name>
    <dbReference type="NCBI Taxonomy" id="1317129"/>
    <lineage>
        <taxon>Eukaryota</taxon>
        <taxon>Metazoa</taxon>
        <taxon>Ecdysozoa</taxon>
        <taxon>Nematoda</taxon>
        <taxon>Chromadorea</taxon>
        <taxon>Rhabditida</taxon>
        <taxon>Rhabditina</taxon>
        <taxon>Diplogasteromorpha</taxon>
        <taxon>Diplogasteroidea</taxon>
        <taxon>Neodiplogasteridae</taxon>
        <taxon>Pristionchus</taxon>
    </lineage>
</organism>
<feature type="non-terminal residue" evidence="1">
    <location>
        <position position="1"/>
    </location>
</feature>
<name>A0AAN5D8U1_9BILA</name>
<reference evidence="2" key="1">
    <citation type="submission" date="2022-10" db="EMBL/GenBank/DDBJ databases">
        <title>Genome assembly of Pristionchus species.</title>
        <authorList>
            <person name="Yoshida K."/>
            <person name="Sommer R.J."/>
        </authorList>
    </citation>
    <scope>NUCLEOTIDE SEQUENCE [LARGE SCALE GENOMIC DNA]</scope>
    <source>
        <strain evidence="2">RS5460</strain>
    </source>
</reference>
<dbReference type="Proteomes" id="UP001328107">
    <property type="component" value="Unassembled WGS sequence"/>
</dbReference>
<protein>
    <submittedName>
        <fullName evidence="1">Uncharacterized protein</fullName>
    </submittedName>
</protein>
<sequence>SSSSCSSLSSSSSGSSIHVLDGRDILSPLFYRSFSLVPLSIESVFLPLSRPLPSIPIPLLLFGNLNMLIALSPLHWLIPQCFPLCFYLLQQHSDLRIFLSNDCNLLVQLSLFLRRTSLVPIHLNI</sequence>
<feature type="non-terminal residue" evidence="1">
    <location>
        <position position="125"/>
    </location>
</feature>
<evidence type="ECO:0000313" key="1">
    <source>
        <dbReference type="EMBL" id="GMR58926.1"/>
    </source>
</evidence>
<accession>A0AAN5D8U1</accession>
<dbReference type="EMBL" id="BTRK01000006">
    <property type="protein sequence ID" value="GMR58926.1"/>
    <property type="molecule type" value="Genomic_DNA"/>
</dbReference>